<dbReference type="EMBL" id="OX395143">
    <property type="protein sequence ID" value="CAI5797320.1"/>
    <property type="molecule type" value="Genomic_DNA"/>
</dbReference>
<gene>
    <name evidence="1" type="ORF">PODLI_1B021838</name>
</gene>
<dbReference type="AlphaFoldDB" id="A0AA35PT85"/>
<protein>
    <submittedName>
        <fullName evidence="1">Uncharacterized protein</fullName>
    </submittedName>
</protein>
<evidence type="ECO:0000313" key="1">
    <source>
        <dbReference type="EMBL" id="CAI5797320.1"/>
    </source>
</evidence>
<organism evidence="1 2">
    <name type="scientific">Podarcis lilfordi</name>
    <name type="common">Lilford's wall lizard</name>
    <dbReference type="NCBI Taxonomy" id="74358"/>
    <lineage>
        <taxon>Eukaryota</taxon>
        <taxon>Metazoa</taxon>
        <taxon>Chordata</taxon>
        <taxon>Craniata</taxon>
        <taxon>Vertebrata</taxon>
        <taxon>Euteleostomi</taxon>
        <taxon>Lepidosauria</taxon>
        <taxon>Squamata</taxon>
        <taxon>Bifurcata</taxon>
        <taxon>Unidentata</taxon>
        <taxon>Episquamata</taxon>
        <taxon>Laterata</taxon>
        <taxon>Lacertibaenia</taxon>
        <taxon>Lacertidae</taxon>
        <taxon>Podarcis</taxon>
    </lineage>
</organism>
<reference evidence="1" key="1">
    <citation type="submission" date="2022-12" db="EMBL/GenBank/DDBJ databases">
        <authorList>
            <person name="Alioto T."/>
            <person name="Alioto T."/>
            <person name="Gomez Garrido J."/>
        </authorList>
    </citation>
    <scope>NUCLEOTIDE SEQUENCE</scope>
</reference>
<sequence>MGSNSYPLHPSGTVEDSWGCVYMVLLRGLAAWPFNQHGCQKRSQLDLAWPIQLSGATCDTLPFLATFAPECCDAQSAQLTCTLFICGGDEINGNNLSLFLARSFASLESLGLCSLLLPLDTFAFRSWDQSDSKTSPPSCFDIRWTFEIKIIVILDLVLRSECVHASLSFLFFFNSHWERSGGNI</sequence>
<accession>A0AA35PT85</accession>
<evidence type="ECO:0000313" key="2">
    <source>
        <dbReference type="Proteomes" id="UP001178461"/>
    </source>
</evidence>
<proteinExistence type="predicted"/>
<keyword evidence="2" id="KW-1185">Reference proteome</keyword>
<name>A0AA35PT85_9SAUR</name>
<dbReference type="Proteomes" id="UP001178461">
    <property type="component" value="Chromosome 16"/>
</dbReference>